<keyword evidence="1" id="KW-1133">Transmembrane helix</keyword>
<gene>
    <name evidence="2" type="ORF">AYP45_02965</name>
</gene>
<reference evidence="2 3" key="1">
    <citation type="journal article" date="2017" name="Water Res.">
        <title>Discovery and metagenomic analysis of an anammox bacterial enrichment related to Candidatus "Brocadia caroliniensis" in a full-scale glycerol-fed nitritation-denitritation separate centrate treatment process.</title>
        <authorList>
            <person name="Park H."/>
            <person name="Brotto A.C."/>
            <person name="van Loosdrecht M.C."/>
            <person name="Chandran K."/>
        </authorList>
    </citation>
    <scope>NUCLEOTIDE SEQUENCE [LARGE SCALE GENOMIC DNA]</scope>
    <source>
        <strain evidence="2">26THWARD</strain>
    </source>
</reference>
<dbReference type="STRING" id="1004156.AYP45_02965"/>
<comment type="caution">
    <text evidence="2">The sequence shown here is derived from an EMBL/GenBank/DDBJ whole genome shotgun (WGS) entry which is preliminary data.</text>
</comment>
<dbReference type="PROSITE" id="PS51257">
    <property type="entry name" value="PROKAR_LIPOPROTEIN"/>
    <property type="match status" value="1"/>
</dbReference>
<dbReference type="PIRSF" id="PIRSF004982">
    <property type="entry name" value="SlP"/>
    <property type="match status" value="1"/>
</dbReference>
<dbReference type="Pfam" id="PF03843">
    <property type="entry name" value="Slp"/>
    <property type="match status" value="1"/>
</dbReference>
<evidence type="ECO:0000313" key="2">
    <source>
        <dbReference type="EMBL" id="OOP57518.1"/>
    </source>
</evidence>
<dbReference type="PANTHER" id="PTHR37530">
    <property type="entry name" value="OUTER MEMBRANE PROTEIN SLP"/>
    <property type="match status" value="1"/>
</dbReference>
<proteinExistence type="predicted"/>
<sequence>MTKKTGKGFDTSYGIPIAVLFFMASCAPVISKQIRDQVRPETTFAQVLKDPERYRGQMIVLSGVIVGSENTKEGTLLQVLQRPAGFRGQPKDVDTTEGRFLALVTQYLDTFVYTQKRELTVAGEVQGKRTLPLDKAEYTYPLIQVKELYLWPVIEYHDYPPYPYYRPYFYYDNYWWWQNYHVDRRKCHKH</sequence>
<dbReference type="EMBL" id="AYTS01000026">
    <property type="protein sequence ID" value="OOP57518.1"/>
    <property type="molecule type" value="Genomic_DNA"/>
</dbReference>
<keyword evidence="1" id="KW-0472">Membrane</keyword>
<evidence type="ECO:0000313" key="3">
    <source>
        <dbReference type="Proteomes" id="UP000189681"/>
    </source>
</evidence>
<evidence type="ECO:0008006" key="4">
    <source>
        <dbReference type="Google" id="ProtNLM"/>
    </source>
</evidence>
<name>A0A1V4AWL3_9BACT</name>
<dbReference type="GO" id="GO:0019867">
    <property type="term" value="C:outer membrane"/>
    <property type="evidence" value="ECO:0007669"/>
    <property type="project" value="InterPro"/>
</dbReference>
<dbReference type="AlphaFoldDB" id="A0A1V4AWL3"/>
<evidence type="ECO:0000256" key="1">
    <source>
        <dbReference type="SAM" id="Phobius"/>
    </source>
</evidence>
<feature type="transmembrane region" description="Helical" evidence="1">
    <location>
        <begin position="12"/>
        <end position="30"/>
    </location>
</feature>
<keyword evidence="1" id="KW-0812">Transmembrane</keyword>
<dbReference type="Proteomes" id="UP000189681">
    <property type="component" value="Unassembled WGS sequence"/>
</dbReference>
<accession>A0A1V4AWL3</accession>
<organism evidence="2 3">
    <name type="scientific">Candidatus Brocadia carolinensis</name>
    <dbReference type="NCBI Taxonomy" id="1004156"/>
    <lineage>
        <taxon>Bacteria</taxon>
        <taxon>Pseudomonadati</taxon>
        <taxon>Planctomycetota</taxon>
        <taxon>Candidatus Brocadiia</taxon>
        <taxon>Candidatus Brocadiales</taxon>
        <taxon>Candidatus Brocadiaceae</taxon>
        <taxon>Candidatus Brocadia</taxon>
    </lineage>
</organism>
<dbReference type="InterPro" id="IPR004658">
    <property type="entry name" value="OMP_Slp"/>
</dbReference>
<protein>
    <recommendedName>
        <fullName evidence="4">Starvation-inducible protein</fullName>
    </recommendedName>
</protein>
<dbReference type="PANTHER" id="PTHR37530:SF1">
    <property type="entry name" value="OUTER MEMBRANE PROTEIN SLP"/>
    <property type="match status" value="1"/>
</dbReference>